<evidence type="ECO:0000313" key="1">
    <source>
        <dbReference type="EMBL" id="SJM33708.1"/>
    </source>
</evidence>
<proteinExistence type="predicted"/>
<dbReference type="EMBL" id="FUIG01000044">
    <property type="protein sequence ID" value="SJM33708.1"/>
    <property type="molecule type" value="Genomic_DNA"/>
</dbReference>
<keyword evidence="2" id="KW-1185">Reference proteome</keyword>
<organism evidence="1 2">
    <name type="scientific">Mesorhizobium delmotii</name>
    <dbReference type="NCBI Taxonomy" id="1631247"/>
    <lineage>
        <taxon>Bacteria</taxon>
        <taxon>Pseudomonadati</taxon>
        <taxon>Pseudomonadota</taxon>
        <taxon>Alphaproteobacteria</taxon>
        <taxon>Hyphomicrobiales</taxon>
        <taxon>Phyllobacteriaceae</taxon>
        <taxon>Mesorhizobium</taxon>
    </lineage>
</organism>
<sequence>MDVVPQAEHLTCWKALFRPWDDIMETHPFLAAHCIFRRVRVARISSTFMAVRSACTLSPVRPAYP</sequence>
<name>A0A2P9ARC0_9HYPH</name>
<accession>A0A2P9ARC0</accession>
<gene>
    <name evidence="1" type="ORF">BQ8482_360109</name>
</gene>
<dbReference type="Proteomes" id="UP000245698">
    <property type="component" value="Unassembled WGS sequence"/>
</dbReference>
<reference evidence="2" key="1">
    <citation type="submission" date="2016-12" db="EMBL/GenBank/DDBJ databases">
        <authorList>
            <person name="Brunel B."/>
        </authorList>
    </citation>
    <scope>NUCLEOTIDE SEQUENCE [LARGE SCALE GENOMIC DNA]</scope>
</reference>
<evidence type="ECO:0000313" key="2">
    <source>
        <dbReference type="Proteomes" id="UP000245698"/>
    </source>
</evidence>
<dbReference type="AlphaFoldDB" id="A0A2P9ARC0"/>
<protein>
    <submittedName>
        <fullName evidence="1">Uncharacterized protein</fullName>
    </submittedName>
</protein>